<dbReference type="Proteomes" id="UP000226191">
    <property type="component" value="Unassembled WGS sequence"/>
</dbReference>
<feature type="transmembrane region" description="Helical" evidence="8">
    <location>
        <begin position="69"/>
        <end position="86"/>
    </location>
</feature>
<keyword evidence="3" id="KW-0813">Transport</keyword>
<comment type="subcellular location">
    <subcellularLocation>
        <location evidence="1">Cell membrane</location>
        <topology evidence="1">Multi-pass membrane protein</topology>
    </subcellularLocation>
</comment>
<evidence type="ECO:0000256" key="5">
    <source>
        <dbReference type="ARBA" id="ARBA00022692"/>
    </source>
</evidence>
<dbReference type="AlphaFoldDB" id="A0AA44QKW6"/>
<evidence type="ECO:0000256" key="8">
    <source>
        <dbReference type="SAM" id="Phobius"/>
    </source>
</evidence>
<dbReference type="PANTHER" id="PTHR30472">
    <property type="entry name" value="FERRIC ENTEROBACTIN TRANSPORT SYSTEM PERMEASE PROTEIN"/>
    <property type="match status" value="1"/>
</dbReference>
<reference evidence="10 11" key="1">
    <citation type="submission" date="2017-02" db="EMBL/GenBank/DDBJ databases">
        <title>Prevalence of linear plasmids in Cutibacterium acnes isolates obtained from cancerous prostatic tissue.</title>
        <authorList>
            <person name="Davidsson S."/>
            <person name="Bruggemann H."/>
        </authorList>
    </citation>
    <scope>NUCLEOTIDE SEQUENCE [LARGE SCALE GENOMIC DNA]</scope>
    <source>
        <strain evidence="10 11">11-78</strain>
    </source>
</reference>
<comment type="similarity">
    <text evidence="2">Belongs to the binding-protein-dependent transport system permease family. FecCD subfamily.</text>
</comment>
<evidence type="ECO:0000313" key="11">
    <source>
        <dbReference type="Proteomes" id="UP000226191"/>
    </source>
</evidence>
<evidence type="ECO:0000256" key="2">
    <source>
        <dbReference type="ARBA" id="ARBA00007935"/>
    </source>
</evidence>
<organism evidence="10 11">
    <name type="scientific">Cutibacterium acnes</name>
    <name type="common">Propionibacterium acnes</name>
    <dbReference type="NCBI Taxonomy" id="1747"/>
    <lineage>
        <taxon>Bacteria</taxon>
        <taxon>Bacillati</taxon>
        <taxon>Actinomycetota</taxon>
        <taxon>Actinomycetes</taxon>
        <taxon>Propionibacteriales</taxon>
        <taxon>Propionibacteriaceae</taxon>
        <taxon>Cutibacterium</taxon>
    </lineage>
</organism>
<feature type="transmembrane region" description="Helical" evidence="8">
    <location>
        <begin position="318"/>
        <end position="337"/>
    </location>
</feature>
<keyword evidence="7 8" id="KW-0472">Membrane</keyword>
<feature type="transmembrane region" description="Helical" evidence="8">
    <location>
        <begin position="98"/>
        <end position="120"/>
    </location>
</feature>
<dbReference type="GeneID" id="92856641"/>
<feature type="transmembrane region" description="Helical" evidence="8">
    <location>
        <begin position="257"/>
        <end position="276"/>
    </location>
</feature>
<keyword evidence="6 8" id="KW-1133">Transmembrane helix</keyword>
<evidence type="ECO:0000256" key="6">
    <source>
        <dbReference type="ARBA" id="ARBA00022989"/>
    </source>
</evidence>
<evidence type="ECO:0000313" key="9">
    <source>
        <dbReference type="EMBL" id="AXM06462.1"/>
    </source>
</evidence>
<dbReference type="EMBL" id="CP031442">
    <property type="protein sequence ID" value="AXM06462.1"/>
    <property type="molecule type" value="Genomic_DNA"/>
</dbReference>
<evidence type="ECO:0000256" key="3">
    <source>
        <dbReference type="ARBA" id="ARBA00022448"/>
    </source>
</evidence>
<gene>
    <name evidence="10" type="ORF">B1B09_00555</name>
    <name evidence="9" type="ORF">DXN06_04365</name>
</gene>
<keyword evidence="5 8" id="KW-0812">Transmembrane</keyword>
<keyword evidence="4" id="KW-1003">Cell membrane</keyword>
<evidence type="ECO:0000256" key="1">
    <source>
        <dbReference type="ARBA" id="ARBA00004651"/>
    </source>
</evidence>
<feature type="transmembrane region" description="Helical" evidence="8">
    <location>
        <begin position="7"/>
        <end position="30"/>
    </location>
</feature>
<feature type="transmembrane region" description="Helical" evidence="8">
    <location>
        <begin position="159"/>
        <end position="181"/>
    </location>
</feature>
<reference evidence="9 12" key="2">
    <citation type="submission" date="2018-08" db="EMBL/GenBank/DDBJ databases">
        <title>Genome sequencing of Cutibacterium acnes KCOM 1315.</title>
        <authorList>
            <person name="Kook J.-K."/>
            <person name="Park S.-N."/>
            <person name="Lim Y.K."/>
        </authorList>
    </citation>
    <scope>NUCLEOTIDE SEQUENCE [LARGE SCALE GENOMIC DNA]</scope>
    <source>
        <strain evidence="9 12">KCOM 1315</strain>
    </source>
</reference>
<feature type="transmembrane region" description="Helical" evidence="8">
    <location>
        <begin position="126"/>
        <end position="147"/>
    </location>
</feature>
<dbReference type="InterPro" id="IPR037294">
    <property type="entry name" value="ABC_BtuC-like"/>
</dbReference>
<dbReference type="GO" id="GO:0033214">
    <property type="term" value="P:siderophore-iron import into cell"/>
    <property type="evidence" value="ECO:0007669"/>
    <property type="project" value="TreeGrafter"/>
</dbReference>
<dbReference type="SUPFAM" id="SSF81345">
    <property type="entry name" value="ABC transporter involved in vitamin B12 uptake, BtuC"/>
    <property type="match status" value="1"/>
</dbReference>
<dbReference type="CDD" id="cd06550">
    <property type="entry name" value="TM_ABC_iron-siderophores_like"/>
    <property type="match status" value="1"/>
</dbReference>
<dbReference type="GO" id="GO:0022857">
    <property type="term" value="F:transmembrane transporter activity"/>
    <property type="evidence" value="ECO:0007669"/>
    <property type="project" value="InterPro"/>
</dbReference>
<dbReference type="GO" id="GO:0005886">
    <property type="term" value="C:plasma membrane"/>
    <property type="evidence" value="ECO:0007669"/>
    <property type="project" value="UniProtKB-SubCell"/>
</dbReference>
<dbReference type="Proteomes" id="UP000256621">
    <property type="component" value="Chromosome"/>
</dbReference>
<sequence length="344" mass="35472">MSRWRSWLLLGIVVAALIGSALVVLGIGAVRVPVSDVARVVARRFRLIEGADVTVLNDQIVWQMRAPRVIGSMAVGALLAMCGAVLQTLTGNDLADPYLLGISSGASVGAVFVLIVGISSTLGQSVLMTLASFIGAVVALVMVLTMATGRSGELPAGRTILAGVAVGQLCGAAVSVMIMIFGESNAARSALSWTLGSFAGLRWGSTITLVVATVPALVVGMALCHILDAFAFGDISAMSLGVPVNTVRWAIMVSTALLTALSVAFAGPIGFVGLTVPHIVRFWTGSRHARLLPISALAGALLMVWSDTAARCLRPDTEIPVGVITAIVGAPVLVVLLRRQASRS</sequence>
<evidence type="ECO:0000313" key="10">
    <source>
        <dbReference type="EMBL" id="PGF36182.1"/>
    </source>
</evidence>
<feature type="transmembrane region" description="Helical" evidence="8">
    <location>
        <begin position="201"/>
        <end position="223"/>
    </location>
</feature>
<evidence type="ECO:0000313" key="12">
    <source>
        <dbReference type="Proteomes" id="UP000256621"/>
    </source>
</evidence>
<dbReference type="Gene3D" id="1.10.3470.10">
    <property type="entry name" value="ABC transporter involved in vitamin B12 uptake, BtuC"/>
    <property type="match status" value="1"/>
</dbReference>
<evidence type="ECO:0000256" key="7">
    <source>
        <dbReference type="ARBA" id="ARBA00023136"/>
    </source>
</evidence>
<name>A0AA44QKW6_CUTAC</name>
<evidence type="ECO:0000256" key="4">
    <source>
        <dbReference type="ARBA" id="ARBA00022475"/>
    </source>
</evidence>
<dbReference type="RefSeq" id="WP_002515301.1">
    <property type="nucleotide sequence ID" value="NZ_AP022844.1"/>
</dbReference>
<dbReference type="OMA" id="VCLWHRR"/>
<feature type="transmembrane region" description="Helical" evidence="8">
    <location>
        <begin position="230"/>
        <end position="251"/>
    </location>
</feature>
<accession>A0AA44QKW6</accession>
<proteinExistence type="inferred from homology"/>
<dbReference type="FunFam" id="1.10.3470.10:FF:000001">
    <property type="entry name" value="Vitamin B12 ABC transporter permease BtuC"/>
    <property type="match status" value="1"/>
</dbReference>
<dbReference type="Pfam" id="PF01032">
    <property type="entry name" value="FecCD"/>
    <property type="match status" value="1"/>
</dbReference>
<feature type="transmembrane region" description="Helical" evidence="8">
    <location>
        <begin position="288"/>
        <end position="306"/>
    </location>
</feature>
<dbReference type="PANTHER" id="PTHR30472:SF67">
    <property type="entry name" value="PERMEASE OF ABC TRANSPORTER-RELATED"/>
    <property type="match status" value="1"/>
</dbReference>
<dbReference type="InterPro" id="IPR000522">
    <property type="entry name" value="ABC_transptr_permease_BtuC"/>
</dbReference>
<protein>
    <submittedName>
        <fullName evidence="10">Iron ABC transporter permease</fullName>
    </submittedName>
</protein>
<dbReference type="EMBL" id="MVCE01000001">
    <property type="protein sequence ID" value="PGF36182.1"/>
    <property type="molecule type" value="Genomic_DNA"/>
</dbReference>